<sequence>MAGKARRLLPAGHPSLALGLASPPGTLGVLGLAGGVLVPPADPEPVSFGRDSAEVTVPLGEDDRRVSRHHGVLHQHGGRWWVRATGKVPLRLPRSRLLFPGAGPVAVAPGYLPVFVRGSGGREHILEIRVADGVPAVPAQLLTDRERLALVVLGQGFLRCEEHPRLVPPVLAAARLAVLDPGGGWGTEEVAAVVSAVRARVHPGVPVERLVPALVAAGVLVSPDLALLAPISVRQPEVAEWMPPTRGG</sequence>
<dbReference type="SUPFAM" id="SSF49879">
    <property type="entry name" value="SMAD/FHA domain"/>
    <property type="match status" value="1"/>
</dbReference>
<reference evidence="3 4" key="1">
    <citation type="submission" date="2017-10" db="EMBL/GenBank/DDBJ databases">
        <title>Sequencing the genomes of 1000 actinobacteria strains.</title>
        <authorList>
            <person name="Klenk H.-P."/>
        </authorList>
    </citation>
    <scope>NUCLEOTIDE SEQUENCE [LARGE SCALE GENOMIC DNA]</scope>
    <source>
        <strain evidence="3 4">DSM 46092</strain>
    </source>
</reference>
<keyword evidence="4" id="KW-1185">Reference proteome</keyword>
<evidence type="ECO:0000313" key="4">
    <source>
        <dbReference type="Proteomes" id="UP000243542"/>
    </source>
</evidence>
<dbReference type="AlphaFoldDB" id="A0A2A9G0X5"/>
<protein>
    <recommendedName>
        <fullName evidence="2">FHA domain-containing protein</fullName>
    </recommendedName>
</protein>
<evidence type="ECO:0000259" key="2">
    <source>
        <dbReference type="PROSITE" id="PS50006"/>
    </source>
</evidence>
<dbReference type="Gene3D" id="2.60.200.20">
    <property type="match status" value="1"/>
</dbReference>
<keyword evidence="1" id="KW-0597">Phosphoprotein</keyword>
<dbReference type="CDD" id="cd00060">
    <property type="entry name" value="FHA"/>
    <property type="match status" value="1"/>
</dbReference>
<comment type="caution">
    <text evidence="3">The sequence shown here is derived from an EMBL/GenBank/DDBJ whole genome shotgun (WGS) entry which is preliminary data.</text>
</comment>
<evidence type="ECO:0000256" key="1">
    <source>
        <dbReference type="ARBA" id="ARBA00022553"/>
    </source>
</evidence>
<dbReference type="PROSITE" id="PS50006">
    <property type="entry name" value="FHA_DOMAIN"/>
    <property type="match status" value="1"/>
</dbReference>
<feature type="domain" description="FHA" evidence="2">
    <location>
        <begin position="46"/>
        <end position="97"/>
    </location>
</feature>
<dbReference type="EMBL" id="PDJK01000001">
    <property type="protein sequence ID" value="PFG57078.1"/>
    <property type="molecule type" value="Genomic_DNA"/>
</dbReference>
<proteinExistence type="predicted"/>
<evidence type="ECO:0000313" key="3">
    <source>
        <dbReference type="EMBL" id="PFG57078.1"/>
    </source>
</evidence>
<dbReference type="Proteomes" id="UP000243542">
    <property type="component" value="Unassembled WGS sequence"/>
</dbReference>
<accession>A0A2A9G0X5</accession>
<gene>
    <name evidence="3" type="ORF">ATK36_0633</name>
</gene>
<dbReference type="RefSeq" id="WP_141544350.1">
    <property type="nucleotide sequence ID" value="NZ_JBIAKZ010000007.1"/>
</dbReference>
<name>A0A2A9G0X5_9PSEU</name>
<dbReference type="InterPro" id="IPR000253">
    <property type="entry name" value="FHA_dom"/>
</dbReference>
<organism evidence="3 4">
    <name type="scientific">Amycolatopsis sulphurea</name>
    <dbReference type="NCBI Taxonomy" id="76022"/>
    <lineage>
        <taxon>Bacteria</taxon>
        <taxon>Bacillati</taxon>
        <taxon>Actinomycetota</taxon>
        <taxon>Actinomycetes</taxon>
        <taxon>Pseudonocardiales</taxon>
        <taxon>Pseudonocardiaceae</taxon>
        <taxon>Amycolatopsis</taxon>
    </lineage>
</organism>
<dbReference type="InterPro" id="IPR008984">
    <property type="entry name" value="SMAD_FHA_dom_sf"/>
</dbReference>